<proteinExistence type="predicted"/>
<name>A0AAW1MCH6_POPJA</name>
<gene>
    <name evidence="1" type="ORF">QE152_g7906</name>
</gene>
<keyword evidence="2" id="KW-1185">Reference proteome</keyword>
<comment type="caution">
    <text evidence="1">The sequence shown here is derived from an EMBL/GenBank/DDBJ whole genome shotgun (WGS) entry which is preliminary data.</text>
</comment>
<accession>A0AAW1MCH6</accession>
<organism evidence="1 2">
    <name type="scientific">Popillia japonica</name>
    <name type="common">Japanese beetle</name>
    <dbReference type="NCBI Taxonomy" id="7064"/>
    <lineage>
        <taxon>Eukaryota</taxon>
        <taxon>Metazoa</taxon>
        <taxon>Ecdysozoa</taxon>
        <taxon>Arthropoda</taxon>
        <taxon>Hexapoda</taxon>
        <taxon>Insecta</taxon>
        <taxon>Pterygota</taxon>
        <taxon>Neoptera</taxon>
        <taxon>Endopterygota</taxon>
        <taxon>Coleoptera</taxon>
        <taxon>Polyphaga</taxon>
        <taxon>Scarabaeiformia</taxon>
        <taxon>Scarabaeidae</taxon>
        <taxon>Rutelinae</taxon>
        <taxon>Popillia</taxon>
    </lineage>
</organism>
<protein>
    <submittedName>
        <fullName evidence="1">Uncharacterized protein</fullName>
    </submittedName>
</protein>
<dbReference type="EMBL" id="JASPKY010000060">
    <property type="protein sequence ID" value="KAK9744244.1"/>
    <property type="molecule type" value="Genomic_DNA"/>
</dbReference>
<evidence type="ECO:0000313" key="1">
    <source>
        <dbReference type="EMBL" id="KAK9744244.1"/>
    </source>
</evidence>
<sequence>MVTVVVQLPFWDSSRPELPREYLVALPDLYNDVMGEKWERKRARVKLLPSTRIGLVLIIGNTWVDELELSCCRLHVSDWC</sequence>
<evidence type="ECO:0000313" key="2">
    <source>
        <dbReference type="Proteomes" id="UP001458880"/>
    </source>
</evidence>
<dbReference type="AlphaFoldDB" id="A0AAW1MCH6"/>
<dbReference type="Proteomes" id="UP001458880">
    <property type="component" value="Unassembled WGS sequence"/>
</dbReference>
<reference evidence="1 2" key="1">
    <citation type="journal article" date="2024" name="BMC Genomics">
        <title>De novo assembly and annotation of Popillia japonica's genome with initial clues to its potential as an invasive pest.</title>
        <authorList>
            <person name="Cucini C."/>
            <person name="Boschi S."/>
            <person name="Funari R."/>
            <person name="Cardaioli E."/>
            <person name="Iannotti N."/>
            <person name="Marturano G."/>
            <person name="Paoli F."/>
            <person name="Bruttini M."/>
            <person name="Carapelli A."/>
            <person name="Frati F."/>
            <person name="Nardi F."/>
        </authorList>
    </citation>
    <scope>NUCLEOTIDE SEQUENCE [LARGE SCALE GENOMIC DNA]</scope>
    <source>
        <strain evidence="1">DMR45628</strain>
    </source>
</reference>